<accession>A0A832I2P5</accession>
<dbReference type="PANTHER" id="PTHR43033:SF1">
    <property type="entry name" value="TRNA(ILE)-LYSIDINE SYNTHASE-RELATED"/>
    <property type="match status" value="1"/>
</dbReference>
<evidence type="ECO:0000256" key="4">
    <source>
        <dbReference type="ARBA" id="ARBA00022840"/>
    </source>
</evidence>
<dbReference type="EC" id="6.3.4.19" evidence="6"/>
<keyword evidence="1 6" id="KW-0436">Ligase</keyword>
<protein>
    <recommendedName>
        <fullName evidence="6">tRNA(Ile)-lysidine synthase</fullName>
        <ecNumber evidence="6">6.3.4.19</ecNumber>
    </recommendedName>
    <alternativeName>
        <fullName evidence="6">tRNA(Ile)-2-lysyl-cytidine synthase</fullName>
    </alternativeName>
    <alternativeName>
        <fullName evidence="6">tRNA(Ile)-lysidine synthetase</fullName>
    </alternativeName>
</protein>
<comment type="domain">
    <text evidence="6">The N-terminal region contains the highly conserved SGGXDS motif, predicted to be a P-loop motif involved in ATP binding.</text>
</comment>
<name>A0A832I2P5_UNCEI</name>
<dbReference type="Gene3D" id="3.40.50.620">
    <property type="entry name" value="HUPs"/>
    <property type="match status" value="1"/>
</dbReference>
<feature type="binding site" evidence="6">
    <location>
        <begin position="31"/>
        <end position="36"/>
    </location>
    <ligand>
        <name>ATP</name>
        <dbReference type="ChEBI" id="CHEBI:30616"/>
    </ligand>
</feature>
<dbReference type="GO" id="GO:0006400">
    <property type="term" value="P:tRNA modification"/>
    <property type="evidence" value="ECO:0007669"/>
    <property type="project" value="UniProtKB-UniRule"/>
</dbReference>
<dbReference type="PANTHER" id="PTHR43033">
    <property type="entry name" value="TRNA(ILE)-LYSIDINE SYNTHASE-RELATED"/>
    <property type="match status" value="1"/>
</dbReference>
<dbReference type="GO" id="GO:0005524">
    <property type="term" value="F:ATP binding"/>
    <property type="evidence" value="ECO:0007669"/>
    <property type="project" value="UniProtKB-UniRule"/>
</dbReference>
<dbReference type="GO" id="GO:0005737">
    <property type="term" value="C:cytoplasm"/>
    <property type="evidence" value="ECO:0007669"/>
    <property type="project" value="UniProtKB-SubCell"/>
</dbReference>
<dbReference type="CDD" id="cd01992">
    <property type="entry name" value="TilS_N"/>
    <property type="match status" value="1"/>
</dbReference>
<comment type="caution">
    <text evidence="8">The sequence shown here is derived from an EMBL/GenBank/DDBJ whole genome shotgun (WGS) entry which is preliminary data.</text>
</comment>
<dbReference type="EMBL" id="DSQF01000007">
    <property type="protein sequence ID" value="HGZ42596.1"/>
    <property type="molecule type" value="Genomic_DNA"/>
</dbReference>
<reference evidence="8" key="1">
    <citation type="journal article" date="2020" name="mSystems">
        <title>Genome- and Community-Level Interaction Insights into Carbon Utilization and Element Cycling Functions of Hydrothermarchaeota in Hydrothermal Sediment.</title>
        <authorList>
            <person name="Zhou Z."/>
            <person name="Liu Y."/>
            <person name="Xu W."/>
            <person name="Pan J."/>
            <person name="Luo Z.H."/>
            <person name="Li M."/>
        </authorList>
    </citation>
    <scope>NUCLEOTIDE SEQUENCE [LARGE SCALE GENOMIC DNA]</scope>
    <source>
        <strain evidence="8">SpSt-381</strain>
    </source>
</reference>
<evidence type="ECO:0000256" key="3">
    <source>
        <dbReference type="ARBA" id="ARBA00022741"/>
    </source>
</evidence>
<gene>
    <name evidence="6 8" type="primary">tilS</name>
    <name evidence="8" type="ORF">ENR23_04070</name>
</gene>
<dbReference type="AlphaFoldDB" id="A0A832I2P5"/>
<dbReference type="HAMAP" id="MF_01161">
    <property type="entry name" value="tRNA_Ile_lys_synt"/>
    <property type="match status" value="1"/>
</dbReference>
<comment type="function">
    <text evidence="6">Ligates lysine onto the cytidine present at position 34 of the AUA codon-specific tRNA(Ile) that contains the anticodon CAU, in an ATP-dependent manner. Cytidine is converted to lysidine, thus changing the amino acid specificity of the tRNA from methionine to isoleucine.</text>
</comment>
<keyword evidence="6" id="KW-0963">Cytoplasm</keyword>
<dbReference type="Pfam" id="PF01171">
    <property type="entry name" value="ATP_bind_3"/>
    <property type="match status" value="1"/>
</dbReference>
<evidence type="ECO:0000313" key="8">
    <source>
        <dbReference type="EMBL" id="HGZ42596.1"/>
    </source>
</evidence>
<dbReference type="SUPFAM" id="SSF82829">
    <property type="entry name" value="MesJ substrate recognition domain-like"/>
    <property type="match status" value="1"/>
</dbReference>
<evidence type="ECO:0000256" key="5">
    <source>
        <dbReference type="ARBA" id="ARBA00048539"/>
    </source>
</evidence>
<dbReference type="NCBIfam" id="TIGR02432">
    <property type="entry name" value="lysidine_TilS_N"/>
    <property type="match status" value="1"/>
</dbReference>
<comment type="subcellular location">
    <subcellularLocation>
        <location evidence="6">Cytoplasm</location>
    </subcellularLocation>
</comment>
<evidence type="ECO:0000256" key="6">
    <source>
        <dbReference type="HAMAP-Rule" id="MF_01161"/>
    </source>
</evidence>
<dbReference type="InterPro" id="IPR011063">
    <property type="entry name" value="TilS/TtcA_N"/>
</dbReference>
<sequence length="349" mass="38173">MRLRRVEPVLRRSLRSDCALPPGSRVLVAASGGADSTALLLALQRVAPEFGLSVAAAHLHHGLRGADADADLAFVRALCSRLGVPLVAARWDARRRMRRRGLSGQDGLRRLRREFLAAAARRAGAGAIATAHTADDQMETVLLRLLRGAGLPGLGGMRARRGRWLKPLLGATRADIEADLRRAGEAWREDASNASPAYARNRLRREAIPALIAALDPRADPARARPALARRVAAAAREARDAERALGRWIRPVLPRVSRIQGAEFALDSRGVGSYPVAFQRALLRRWWRGIAGAGTGLTHRHLDALCHLLAKPRRGARVLLPAGWVAEPRADTLRIRHAGHRRHLRESR</sequence>
<keyword evidence="4 6" id="KW-0067">ATP-binding</keyword>
<dbReference type="GO" id="GO:0032267">
    <property type="term" value="F:tRNA(Ile)-lysidine synthase activity"/>
    <property type="evidence" value="ECO:0007669"/>
    <property type="project" value="UniProtKB-EC"/>
</dbReference>
<dbReference type="InterPro" id="IPR014729">
    <property type="entry name" value="Rossmann-like_a/b/a_fold"/>
</dbReference>
<proteinExistence type="inferred from homology"/>
<feature type="domain" description="tRNA(Ile)-lysidine/2-thiocytidine synthase N-terminal" evidence="7">
    <location>
        <begin position="26"/>
        <end position="206"/>
    </location>
</feature>
<comment type="similarity">
    <text evidence="6">Belongs to the tRNA(Ile)-lysidine synthase family.</text>
</comment>
<evidence type="ECO:0000256" key="1">
    <source>
        <dbReference type="ARBA" id="ARBA00022598"/>
    </source>
</evidence>
<dbReference type="InterPro" id="IPR012094">
    <property type="entry name" value="tRNA_Ile_lys_synt"/>
</dbReference>
<organism evidence="8">
    <name type="scientific">Eiseniibacteriota bacterium</name>
    <dbReference type="NCBI Taxonomy" id="2212470"/>
    <lineage>
        <taxon>Bacteria</taxon>
        <taxon>Candidatus Eiseniibacteriota</taxon>
    </lineage>
</organism>
<comment type="catalytic activity">
    <reaction evidence="5 6">
        <text>cytidine(34) in tRNA(Ile2) + L-lysine + ATP = lysidine(34) in tRNA(Ile2) + AMP + diphosphate + H(+)</text>
        <dbReference type="Rhea" id="RHEA:43744"/>
        <dbReference type="Rhea" id="RHEA-COMP:10625"/>
        <dbReference type="Rhea" id="RHEA-COMP:10670"/>
        <dbReference type="ChEBI" id="CHEBI:15378"/>
        <dbReference type="ChEBI" id="CHEBI:30616"/>
        <dbReference type="ChEBI" id="CHEBI:32551"/>
        <dbReference type="ChEBI" id="CHEBI:33019"/>
        <dbReference type="ChEBI" id="CHEBI:82748"/>
        <dbReference type="ChEBI" id="CHEBI:83665"/>
        <dbReference type="ChEBI" id="CHEBI:456215"/>
        <dbReference type="EC" id="6.3.4.19"/>
    </reaction>
</comment>
<keyword evidence="2 6" id="KW-0819">tRNA processing</keyword>
<evidence type="ECO:0000259" key="7">
    <source>
        <dbReference type="Pfam" id="PF01171"/>
    </source>
</evidence>
<keyword evidence="3 6" id="KW-0547">Nucleotide-binding</keyword>
<dbReference type="SUPFAM" id="SSF52402">
    <property type="entry name" value="Adenine nucleotide alpha hydrolases-like"/>
    <property type="match status" value="1"/>
</dbReference>
<evidence type="ECO:0000256" key="2">
    <source>
        <dbReference type="ARBA" id="ARBA00022694"/>
    </source>
</evidence>
<dbReference type="InterPro" id="IPR012795">
    <property type="entry name" value="tRNA_Ile_lys_synt_N"/>
</dbReference>